<accession>A0A4V3QXE1</accession>
<keyword evidence="9 11" id="KW-0472">Membrane</keyword>
<keyword evidence="8 12" id="KW-0798">TonB box</keyword>
<dbReference type="GO" id="GO:0006826">
    <property type="term" value="P:iron ion transport"/>
    <property type="evidence" value="ECO:0007669"/>
    <property type="project" value="UniProtKB-KW"/>
</dbReference>
<dbReference type="EMBL" id="SRXU01000001">
    <property type="protein sequence ID" value="TGX46142.1"/>
    <property type="molecule type" value="Genomic_DNA"/>
</dbReference>
<dbReference type="InterPro" id="IPR036942">
    <property type="entry name" value="Beta-barrel_TonB_sf"/>
</dbReference>
<dbReference type="OrthoDB" id="9760333at2"/>
<gene>
    <name evidence="16" type="ORF">E5A74_02965</name>
</gene>
<dbReference type="AlphaFoldDB" id="A0A4V3QXE1"/>
<keyword evidence="7" id="KW-0406">Ion transport</keyword>
<feature type="domain" description="TonB-dependent receptor-like beta-barrel" evidence="14">
    <location>
        <begin position="345"/>
        <end position="861"/>
    </location>
</feature>
<feature type="chain" id="PRO_5020399130" evidence="13">
    <location>
        <begin position="25"/>
        <end position="912"/>
    </location>
</feature>
<keyword evidence="3 11" id="KW-1134">Transmembrane beta strand</keyword>
<keyword evidence="6" id="KW-0408">Iron</keyword>
<dbReference type="GO" id="GO:0009279">
    <property type="term" value="C:cell outer membrane"/>
    <property type="evidence" value="ECO:0007669"/>
    <property type="project" value="UniProtKB-SubCell"/>
</dbReference>
<evidence type="ECO:0000256" key="12">
    <source>
        <dbReference type="RuleBase" id="RU003357"/>
    </source>
</evidence>
<evidence type="ECO:0000259" key="15">
    <source>
        <dbReference type="Pfam" id="PF07715"/>
    </source>
</evidence>
<dbReference type="SUPFAM" id="SSF56935">
    <property type="entry name" value="Porins"/>
    <property type="match status" value="1"/>
</dbReference>
<evidence type="ECO:0000256" key="1">
    <source>
        <dbReference type="ARBA" id="ARBA00004571"/>
    </source>
</evidence>
<evidence type="ECO:0000256" key="9">
    <source>
        <dbReference type="ARBA" id="ARBA00023136"/>
    </source>
</evidence>
<comment type="caution">
    <text evidence="16">The sequence shown here is derived from an EMBL/GenBank/DDBJ whole genome shotgun (WGS) entry which is preliminary data.</text>
</comment>
<evidence type="ECO:0000256" key="8">
    <source>
        <dbReference type="ARBA" id="ARBA00023077"/>
    </source>
</evidence>
<dbReference type="Pfam" id="PF00593">
    <property type="entry name" value="TonB_dep_Rec_b-barrel"/>
    <property type="match status" value="1"/>
</dbReference>
<keyword evidence="4" id="KW-0410">Iron transport</keyword>
<evidence type="ECO:0000256" key="7">
    <source>
        <dbReference type="ARBA" id="ARBA00023065"/>
    </source>
</evidence>
<evidence type="ECO:0000256" key="2">
    <source>
        <dbReference type="ARBA" id="ARBA00022448"/>
    </source>
</evidence>
<dbReference type="Proteomes" id="UP000309848">
    <property type="component" value="Unassembled WGS sequence"/>
</dbReference>
<comment type="similarity">
    <text evidence="11 12">Belongs to the TonB-dependent receptor family.</text>
</comment>
<dbReference type="Pfam" id="PF07715">
    <property type="entry name" value="Plug"/>
    <property type="match status" value="1"/>
</dbReference>
<name>A0A4V3QXE1_9SPHN</name>
<evidence type="ECO:0000256" key="4">
    <source>
        <dbReference type="ARBA" id="ARBA00022496"/>
    </source>
</evidence>
<keyword evidence="13" id="KW-0732">Signal</keyword>
<evidence type="ECO:0000256" key="13">
    <source>
        <dbReference type="SAM" id="SignalP"/>
    </source>
</evidence>
<dbReference type="Gene3D" id="2.40.170.20">
    <property type="entry name" value="TonB-dependent receptor, beta-barrel domain"/>
    <property type="match status" value="2"/>
</dbReference>
<proteinExistence type="inferred from homology"/>
<evidence type="ECO:0000313" key="17">
    <source>
        <dbReference type="Proteomes" id="UP000309848"/>
    </source>
</evidence>
<evidence type="ECO:0000313" key="16">
    <source>
        <dbReference type="EMBL" id="TGX46142.1"/>
    </source>
</evidence>
<dbReference type="InterPro" id="IPR012910">
    <property type="entry name" value="Plug_dom"/>
</dbReference>
<evidence type="ECO:0000259" key="14">
    <source>
        <dbReference type="Pfam" id="PF00593"/>
    </source>
</evidence>
<dbReference type="PANTHER" id="PTHR32552">
    <property type="entry name" value="FERRICHROME IRON RECEPTOR-RELATED"/>
    <property type="match status" value="1"/>
</dbReference>
<protein>
    <submittedName>
        <fullName evidence="16">TonB-dependent receptor</fullName>
    </submittedName>
</protein>
<evidence type="ECO:0000256" key="3">
    <source>
        <dbReference type="ARBA" id="ARBA00022452"/>
    </source>
</evidence>
<keyword evidence="16" id="KW-0675">Receptor</keyword>
<evidence type="ECO:0000256" key="6">
    <source>
        <dbReference type="ARBA" id="ARBA00023004"/>
    </source>
</evidence>
<organism evidence="16 17">
    <name type="scientific">Sphingomonas naasensis</name>
    <dbReference type="NCBI Taxonomy" id="1344951"/>
    <lineage>
        <taxon>Bacteria</taxon>
        <taxon>Pseudomonadati</taxon>
        <taxon>Pseudomonadota</taxon>
        <taxon>Alphaproteobacteria</taxon>
        <taxon>Sphingomonadales</taxon>
        <taxon>Sphingomonadaceae</taxon>
        <taxon>Sphingomonas</taxon>
    </lineage>
</organism>
<keyword evidence="10 11" id="KW-0998">Cell outer membrane</keyword>
<evidence type="ECO:0000256" key="10">
    <source>
        <dbReference type="ARBA" id="ARBA00023237"/>
    </source>
</evidence>
<dbReference type="InterPro" id="IPR000531">
    <property type="entry name" value="Beta-barrel_TonB"/>
</dbReference>
<feature type="domain" description="TonB-dependent receptor plug" evidence="15">
    <location>
        <begin position="56"/>
        <end position="165"/>
    </location>
</feature>
<dbReference type="PANTHER" id="PTHR32552:SF81">
    <property type="entry name" value="TONB-DEPENDENT OUTER MEMBRANE RECEPTOR"/>
    <property type="match status" value="1"/>
</dbReference>
<dbReference type="InterPro" id="IPR039426">
    <property type="entry name" value="TonB-dep_rcpt-like"/>
</dbReference>
<evidence type="ECO:0000256" key="5">
    <source>
        <dbReference type="ARBA" id="ARBA00022692"/>
    </source>
</evidence>
<keyword evidence="5 11" id="KW-0812">Transmembrane</keyword>
<keyword evidence="2 11" id="KW-0813">Transport</keyword>
<feature type="signal peptide" evidence="13">
    <location>
        <begin position="1"/>
        <end position="24"/>
    </location>
</feature>
<keyword evidence="17" id="KW-1185">Reference proteome</keyword>
<reference evidence="16 17" key="1">
    <citation type="submission" date="2019-04" db="EMBL/GenBank/DDBJ databases">
        <title>Sphingomonas psychrotolerans sp. nov., isolated from soil in the Tianshan Mountains, Xinjiang, China.</title>
        <authorList>
            <person name="Luo Y."/>
            <person name="Sheng H."/>
        </authorList>
    </citation>
    <scope>NUCLEOTIDE SEQUENCE [LARGE SCALE GENOMIC DNA]</scope>
    <source>
        <strain evidence="16 17">KIS18-15</strain>
    </source>
</reference>
<dbReference type="PROSITE" id="PS52016">
    <property type="entry name" value="TONB_DEPENDENT_REC_3"/>
    <property type="match status" value="1"/>
</dbReference>
<comment type="subcellular location">
    <subcellularLocation>
        <location evidence="1 11">Cell outer membrane</location>
        <topology evidence="1 11">Multi-pass membrane protein</topology>
    </subcellularLocation>
</comment>
<sequence>MAMKKLDLLAATALALLAATPAFAQETPAPADESATQDYDSANDIVVTATRRNETVQEVPIAITAIGAELLQNAAVDNVRDLEQLAPSLQSSTGQSSATGTTIYLRGITTGGDNPGFEPAVGVFIDGVFRARAGVAISELPELERVEVLRGPQGTLFGRNTSAGALSIFTAQPQFETQGYVEGMYGNYNAYGVKGAITGPVSKSLALRLDAGYRKRDGYIEDVNSDRAINDIDRWNVRGQALLDTGDITFRLIGDYYQTDEQCCGAVSAVRGALAGAIEGIAAAQGLDGLYFTPGVTRAFPVGSTTQLNFSDMPLERRMAISPNRDFAERIRDWGFSGELNWDLGDVKLTSITAYRNWRVVRNQDIDFSGIDRAYRDGYRNELTDFTQELRLQGSGFGGKLDWLIGGFYLNESNKLRDVVQIGNDGNRYVDTVFAGQLRAAFGTPLQFFGSLGPTVPTFGAALLNPAVPNSLPALTAVYGQLAPLVGCFRAQAGTAPPGLCVIPGFPSTPIPGLAALAASPLPGAVPGQGNSPDDFRVKTNAFALFTHNIINVTDKLSVTLGARWNHEKKDMTASINNNLGSCTFFNQVRAGNAAAVAYANVLKQIPGLFNNLFLLSCNPAVNTEFNGNYQDDFTDNEITGTAKLAYKISNRLLAYASFDHGYKSGGYNLDQATFDSVLLGGNGAQGSDLRFGAETVDAYEIGFKASPSREFTLNVAAFYMNFYNLQSLVFSGNNFVVQNVPKSISKGIEIESTIRPARDLTFQLGYSYISAKYSDSNDFLNTPLQGQEGRQFNNQPEHTVVIAGTWTPRLTNALNGLLHVDMRYNSEVNIPSSNPDPANDRTTLFNPGYALVNASLGVQSSNGKWRGEVFVENATNQYYHITGFAVPEQTGNYAAYPGTPRFYGARVRVGF</sequence>
<evidence type="ECO:0000256" key="11">
    <source>
        <dbReference type="PROSITE-ProRule" id="PRU01360"/>
    </source>
</evidence>